<reference evidence="1" key="2">
    <citation type="journal article" date="2015" name="Data Brief">
        <title>Shoot transcriptome of the giant reed, Arundo donax.</title>
        <authorList>
            <person name="Barrero R.A."/>
            <person name="Guerrero F.D."/>
            <person name="Moolhuijzen P."/>
            <person name="Goolsby J.A."/>
            <person name="Tidwell J."/>
            <person name="Bellgard S.E."/>
            <person name="Bellgard M.I."/>
        </authorList>
    </citation>
    <scope>NUCLEOTIDE SEQUENCE</scope>
    <source>
        <tissue evidence="1">Shoot tissue taken approximately 20 cm above the soil surface</tissue>
    </source>
</reference>
<accession>A0A0A8ZK86</accession>
<sequence>MDYNIDLFYSYYYRNIGI</sequence>
<name>A0A0A8ZK86_ARUDO</name>
<reference evidence="1" key="1">
    <citation type="submission" date="2014-09" db="EMBL/GenBank/DDBJ databases">
        <authorList>
            <person name="Magalhaes I.L.F."/>
            <person name="Oliveira U."/>
            <person name="Santos F.R."/>
            <person name="Vidigal T.H.D.A."/>
            <person name="Brescovit A.D."/>
            <person name="Santos A.J."/>
        </authorList>
    </citation>
    <scope>NUCLEOTIDE SEQUENCE</scope>
    <source>
        <tissue evidence="1">Shoot tissue taken approximately 20 cm above the soil surface</tissue>
    </source>
</reference>
<evidence type="ECO:0000313" key="1">
    <source>
        <dbReference type="EMBL" id="JAD37120.1"/>
    </source>
</evidence>
<protein>
    <submittedName>
        <fullName evidence="1">Uncharacterized protein</fullName>
    </submittedName>
</protein>
<organism evidence="1">
    <name type="scientific">Arundo donax</name>
    <name type="common">Giant reed</name>
    <name type="synonym">Donax arundinaceus</name>
    <dbReference type="NCBI Taxonomy" id="35708"/>
    <lineage>
        <taxon>Eukaryota</taxon>
        <taxon>Viridiplantae</taxon>
        <taxon>Streptophyta</taxon>
        <taxon>Embryophyta</taxon>
        <taxon>Tracheophyta</taxon>
        <taxon>Spermatophyta</taxon>
        <taxon>Magnoliopsida</taxon>
        <taxon>Liliopsida</taxon>
        <taxon>Poales</taxon>
        <taxon>Poaceae</taxon>
        <taxon>PACMAD clade</taxon>
        <taxon>Arundinoideae</taxon>
        <taxon>Arundineae</taxon>
        <taxon>Arundo</taxon>
    </lineage>
</organism>
<proteinExistence type="predicted"/>
<dbReference type="EMBL" id="GBRH01260775">
    <property type="protein sequence ID" value="JAD37120.1"/>
    <property type="molecule type" value="Transcribed_RNA"/>
</dbReference>
<dbReference type="AlphaFoldDB" id="A0A0A8ZK86"/>